<organism evidence="1 2">
    <name type="scientific">Candidatus Methanoperedens nitratireducens</name>
    <dbReference type="NCBI Taxonomy" id="1392998"/>
    <lineage>
        <taxon>Archaea</taxon>
        <taxon>Methanobacteriati</taxon>
        <taxon>Methanobacteriota</taxon>
        <taxon>Stenosarchaea group</taxon>
        <taxon>Methanomicrobia</taxon>
        <taxon>Methanosarcinales</taxon>
        <taxon>ANME-2 cluster</taxon>
        <taxon>Candidatus Methanoperedentaceae</taxon>
        <taxon>Candidatus Methanoperedens</taxon>
    </lineage>
</organism>
<dbReference type="AlphaFoldDB" id="A0A284VQL3"/>
<reference evidence="2" key="1">
    <citation type="submission" date="2017-06" db="EMBL/GenBank/DDBJ databases">
        <authorList>
            <person name="Cremers G."/>
        </authorList>
    </citation>
    <scope>NUCLEOTIDE SEQUENCE [LARGE SCALE GENOMIC DNA]</scope>
</reference>
<evidence type="ECO:0000313" key="1">
    <source>
        <dbReference type="EMBL" id="SNQ61499.1"/>
    </source>
</evidence>
<name>A0A284VQL3_9EURY</name>
<dbReference type="EMBL" id="FZMP01000182">
    <property type="protein sequence ID" value="SNQ61499.1"/>
    <property type="molecule type" value="Genomic_DNA"/>
</dbReference>
<evidence type="ECO:0000313" key="2">
    <source>
        <dbReference type="Proteomes" id="UP000218615"/>
    </source>
</evidence>
<protein>
    <submittedName>
        <fullName evidence="1">Uncharacterized protein</fullName>
    </submittedName>
</protein>
<dbReference type="Proteomes" id="UP000218615">
    <property type="component" value="Unassembled WGS sequence"/>
</dbReference>
<gene>
    <name evidence="1" type="ORF">MNV_370041</name>
</gene>
<accession>A0A284VQL3</accession>
<sequence>MLFDHIFWKIWLGSEIVWRMFYGIFNKKSIAYANTFATSLVGIK</sequence>
<proteinExistence type="predicted"/>
<keyword evidence="2" id="KW-1185">Reference proteome</keyword>